<evidence type="ECO:0000313" key="5">
    <source>
        <dbReference type="EMBL" id="PHT94517.1"/>
    </source>
</evidence>
<evidence type="ECO:0000313" key="6">
    <source>
        <dbReference type="Proteomes" id="UP000222542"/>
    </source>
</evidence>
<organism evidence="5 6">
    <name type="scientific">Capsicum annuum</name>
    <name type="common">Capsicum pepper</name>
    <dbReference type="NCBI Taxonomy" id="4072"/>
    <lineage>
        <taxon>Eukaryota</taxon>
        <taxon>Viridiplantae</taxon>
        <taxon>Streptophyta</taxon>
        <taxon>Embryophyta</taxon>
        <taxon>Tracheophyta</taxon>
        <taxon>Spermatophyta</taxon>
        <taxon>Magnoliopsida</taxon>
        <taxon>eudicotyledons</taxon>
        <taxon>Gunneridae</taxon>
        <taxon>Pentapetalae</taxon>
        <taxon>asterids</taxon>
        <taxon>lamiids</taxon>
        <taxon>Solanales</taxon>
        <taxon>Solanaceae</taxon>
        <taxon>Solanoideae</taxon>
        <taxon>Capsiceae</taxon>
        <taxon>Capsicum</taxon>
    </lineage>
</organism>
<reference evidence="5 6" key="1">
    <citation type="journal article" date="2014" name="Nat. Genet.">
        <title>Genome sequence of the hot pepper provides insights into the evolution of pungency in Capsicum species.</title>
        <authorList>
            <person name="Kim S."/>
            <person name="Park M."/>
            <person name="Yeom S.I."/>
            <person name="Kim Y.M."/>
            <person name="Lee J.M."/>
            <person name="Lee H.A."/>
            <person name="Seo E."/>
            <person name="Choi J."/>
            <person name="Cheong K."/>
            <person name="Kim K.T."/>
            <person name="Jung K."/>
            <person name="Lee G.W."/>
            <person name="Oh S.K."/>
            <person name="Bae C."/>
            <person name="Kim S.B."/>
            <person name="Lee H.Y."/>
            <person name="Kim S.Y."/>
            <person name="Kim M.S."/>
            <person name="Kang B.C."/>
            <person name="Jo Y.D."/>
            <person name="Yang H.B."/>
            <person name="Jeong H.J."/>
            <person name="Kang W.H."/>
            <person name="Kwon J.K."/>
            <person name="Shin C."/>
            <person name="Lim J.Y."/>
            <person name="Park J.H."/>
            <person name="Huh J.H."/>
            <person name="Kim J.S."/>
            <person name="Kim B.D."/>
            <person name="Cohen O."/>
            <person name="Paran I."/>
            <person name="Suh M.C."/>
            <person name="Lee S.B."/>
            <person name="Kim Y.K."/>
            <person name="Shin Y."/>
            <person name="Noh S.J."/>
            <person name="Park J."/>
            <person name="Seo Y.S."/>
            <person name="Kwon S.Y."/>
            <person name="Kim H.A."/>
            <person name="Park J.M."/>
            <person name="Kim H.J."/>
            <person name="Choi S.B."/>
            <person name="Bosland P.W."/>
            <person name="Reeves G."/>
            <person name="Jo S.H."/>
            <person name="Lee B.W."/>
            <person name="Cho H.T."/>
            <person name="Choi H.S."/>
            <person name="Lee M.S."/>
            <person name="Yu Y."/>
            <person name="Do Choi Y."/>
            <person name="Park B.S."/>
            <person name="van Deynze A."/>
            <person name="Ashrafi H."/>
            <person name="Hill T."/>
            <person name="Kim W.T."/>
            <person name="Pai H.S."/>
            <person name="Ahn H.K."/>
            <person name="Yeam I."/>
            <person name="Giovannoni J.J."/>
            <person name="Rose J.K."/>
            <person name="Sorensen I."/>
            <person name="Lee S.J."/>
            <person name="Kim R.W."/>
            <person name="Choi I.Y."/>
            <person name="Choi B.S."/>
            <person name="Lim J.S."/>
            <person name="Lee Y.H."/>
            <person name="Choi D."/>
        </authorList>
    </citation>
    <scope>NUCLEOTIDE SEQUENCE [LARGE SCALE GENOMIC DNA]</scope>
    <source>
        <strain evidence="6">cv. CM334</strain>
    </source>
</reference>
<feature type="signal peptide" evidence="3">
    <location>
        <begin position="1"/>
        <end position="23"/>
    </location>
</feature>
<evidence type="ECO:0000259" key="4">
    <source>
        <dbReference type="Pfam" id="PF04548"/>
    </source>
</evidence>
<dbReference type="AlphaFoldDB" id="A0A2G3AJV1"/>
<dbReference type="Gene3D" id="3.40.50.300">
    <property type="entry name" value="P-loop containing nucleotide triphosphate hydrolases"/>
    <property type="match status" value="1"/>
</dbReference>
<dbReference type="STRING" id="4072.A0A2G3AJV1"/>
<keyword evidence="2" id="KW-0342">GTP-binding</keyword>
<gene>
    <name evidence="5" type="ORF">T459_02399</name>
</gene>
<keyword evidence="3" id="KW-0732">Signal</keyword>
<evidence type="ECO:0000256" key="1">
    <source>
        <dbReference type="ARBA" id="ARBA00022741"/>
    </source>
</evidence>
<reference evidence="5 6" key="2">
    <citation type="journal article" date="2017" name="Genome Biol.">
        <title>New reference genome sequences of hot pepper reveal the massive evolution of plant disease-resistance genes by retroduplication.</title>
        <authorList>
            <person name="Kim S."/>
            <person name="Park J."/>
            <person name="Yeom S.I."/>
            <person name="Kim Y.M."/>
            <person name="Seo E."/>
            <person name="Kim K.T."/>
            <person name="Kim M.S."/>
            <person name="Lee J.M."/>
            <person name="Cheong K."/>
            <person name="Shin H.S."/>
            <person name="Kim S.B."/>
            <person name="Han K."/>
            <person name="Lee J."/>
            <person name="Park M."/>
            <person name="Lee H.A."/>
            <person name="Lee H.Y."/>
            <person name="Lee Y."/>
            <person name="Oh S."/>
            <person name="Lee J.H."/>
            <person name="Choi E."/>
            <person name="Choi E."/>
            <person name="Lee S.E."/>
            <person name="Jeon J."/>
            <person name="Kim H."/>
            <person name="Choi G."/>
            <person name="Song H."/>
            <person name="Lee J."/>
            <person name="Lee S.C."/>
            <person name="Kwon J.K."/>
            <person name="Lee H.Y."/>
            <person name="Koo N."/>
            <person name="Hong Y."/>
            <person name="Kim R.W."/>
            <person name="Kang W.H."/>
            <person name="Huh J.H."/>
            <person name="Kang B.C."/>
            <person name="Yang T.J."/>
            <person name="Lee Y.H."/>
            <person name="Bennetzen J.L."/>
            <person name="Choi D."/>
        </authorList>
    </citation>
    <scope>NUCLEOTIDE SEQUENCE [LARGE SCALE GENOMIC DNA]</scope>
    <source>
        <strain evidence="6">cv. CM334</strain>
    </source>
</reference>
<keyword evidence="6" id="KW-1185">Reference proteome</keyword>
<dbReference type="Gramene" id="PHT94517">
    <property type="protein sequence ID" value="PHT94517"/>
    <property type="gene ID" value="T459_02399"/>
</dbReference>
<dbReference type="Proteomes" id="UP000222542">
    <property type="component" value="Unassembled WGS sequence"/>
</dbReference>
<sequence>MGRASSSPTTFLHILAPLLGSESLTWIDVHIFYSNAGHWIHWKRHPAESVDRMELGDGLFGLIVDPTSVGNQIVKSINLSRDGIHDVPLVLSIQTRFTREEQTVVQAFQKFFGTRISDYMIVVFTGVGEIKYGDFDVLISCVFPEHLMISEGDVTTQVPKTKKELDDVDRKKIEKNYNAKKIIVCSISPDEYNRISAYQTTKKILNVFR</sequence>
<dbReference type="InterPro" id="IPR045058">
    <property type="entry name" value="GIMA/IAN/Toc"/>
</dbReference>
<feature type="chain" id="PRO_5013653133" description="AIG1-type G domain-containing protein" evidence="3">
    <location>
        <begin position="24"/>
        <end position="209"/>
    </location>
</feature>
<dbReference type="PANTHER" id="PTHR10903">
    <property type="entry name" value="GTPASE, IMAP FAMILY MEMBER-RELATED"/>
    <property type="match status" value="1"/>
</dbReference>
<dbReference type="Pfam" id="PF04548">
    <property type="entry name" value="AIG1"/>
    <property type="match status" value="1"/>
</dbReference>
<dbReference type="EMBL" id="AYRZ02000001">
    <property type="protein sequence ID" value="PHT94517.1"/>
    <property type="molecule type" value="Genomic_DNA"/>
</dbReference>
<keyword evidence="1" id="KW-0547">Nucleotide-binding</keyword>
<dbReference type="InterPro" id="IPR006703">
    <property type="entry name" value="G_AIG1"/>
</dbReference>
<dbReference type="PANTHER" id="PTHR10903:SF150">
    <property type="entry name" value="AIG1-TYPE G DOMAIN-CONTAINING PROTEIN"/>
    <property type="match status" value="1"/>
</dbReference>
<dbReference type="GO" id="GO:0005525">
    <property type="term" value="F:GTP binding"/>
    <property type="evidence" value="ECO:0007669"/>
    <property type="project" value="UniProtKB-KW"/>
</dbReference>
<evidence type="ECO:0000256" key="2">
    <source>
        <dbReference type="ARBA" id="ARBA00023134"/>
    </source>
</evidence>
<protein>
    <recommendedName>
        <fullName evidence="4">AIG1-type G domain-containing protein</fullName>
    </recommendedName>
</protein>
<feature type="domain" description="AIG1-type G" evidence="4">
    <location>
        <begin position="58"/>
        <end position="147"/>
    </location>
</feature>
<proteinExistence type="predicted"/>
<accession>A0A2G3AJV1</accession>
<comment type="caution">
    <text evidence="5">The sequence shown here is derived from an EMBL/GenBank/DDBJ whole genome shotgun (WGS) entry which is preliminary data.</text>
</comment>
<name>A0A2G3AJV1_CAPAN</name>
<dbReference type="InterPro" id="IPR027417">
    <property type="entry name" value="P-loop_NTPase"/>
</dbReference>
<evidence type="ECO:0000256" key="3">
    <source>
        <dbReference type="SAM" id="SignalP"/>
    </source>
</evidence>